<evidence type="ECO:0000256" key="1">
    <source>
        <dbReference type="ARBA" id="ARBA00023015"/>
    </source>
</evidence>
<dbReference type="Gene3D" id="1.10.357.10">
    <property type="entry name" value="Tetracycline Repressor, domain 2"/>
    <property type="match status" value="1"/>
</dbReference>
<gene>
    <name evidence="6" type="ORF">ACFQW9_19890</name>
</gene>
<evidence type="ECO:0000256" key="4">
    <source>
        <dbReference type="PROSITE-ProRule" id="PRU00335"/>
    </source>
</evidence>
<accession>A0ABW2MJ63</accession>
<keyword evidence="1" id="KW-0805">Transcription regulation</keyword>
<keyword evidence="3" id="KW-0804">Transcription</keyword>
<dbReference type="RefSeq" id="WP_030087356.1">
    <property type="nucleotide sequence ID" value="NZ_JBHTCK010000005.1"/>
</dbReference>
<reference evidence="7" key="1">
    <citation type="journal article" date="2019" name="Int. J. Syst. Evol. Microbiol.">
        <title>The Global Catalogue of Microorganisms (GCM) 10K type strain sequencing project: providing services to taxonomists for standard genome sequencing and annotation.</title>
        <authorList>
            <consortium name="The Broad Institute Genomics Platform"/>
            <consortium name="The Broad Institute Genome Sequencing Center for Infectious Disease"/>
            <person name="Wu L."/>
            <person name="Ma J."/>
        </authorList>
    </citation>
    <scope>NUCLEOTIDE SEQUENCE [LARGE SCALE GENOMIC DNA]</scope>
    <source>
        <strain evidence="7">ICMP 19430</strain>
    </source>
</reference>
<feature type="domain" description="HTH tetR-type" evidence="5">
    <location>
        <begin position="6"/>
        <end position="66"/>
    </location>
</feature>
<dbReference type="InterPro" id="IPR050109">
    <property type="entry name" value="HTH-type_TetR-like_transc_reg"/>
</dbReference>
<dbReference type="Proteomes" id="UP001596509">
    <property type="component" value="Unassembled WGS sequence"/>
</dbReference>
<proteinExistence type="predicted"/>
<comment type="caution">
    <text evidence="6">The sequence shown here is derived from an EMBL/GenBank/DDBJ whole genome shotgun (WGS) entry which is preliminary data.</text>
</comment>
<protein>
    <submittedName>
        <fullName evidence="6">TetR family transcriptional regulator</fullName>
    </submittedName>
</protein>
<sequence>MQKRSAQTRQALVRATAQLIADGQVSDAGLVNICQRAGVSRGALYHHFHSTSSLAAAVYEQAHQRVVALTDEAFEEPSADALERFLLALGEALRTEEIVRAGMRLAADGSAGPPRLRDDLLALAHERVTDTYQEFTTSAQDLADLAVVVAAGIESLGHTGADWWSSKTSHRLWDMLRPLFRPDGAELN</sequence>
<dbReference type="EMBL" id="JBHTCK010000005">
    <property type="protein sequence ID" value="MFC7352911.1"/>
    <property type="molecule type" value="Genomic_DNA"/>
</dbReference>
<name>A0ABW2MJ63_9ACTN</name>
<dbReference type="PRINTS" id="PR00455">
    <property type="entry name" value="HTHTETR"/>
</dbReference>
<dbReference type="InterPro" id="IPR001647">
    <property type="entry name" value="HTH_TetR"/>
</dbReference>
<evidence type="ECO:0000313" key="6">
    <source>
        <dbReference type="EMBL" id="MFC7352911.1"/>
    </source>
</evidence>
<evidence type="ECO:0000313" key="7">
    <source>
        <dbReference type="Proteomes" id="UP001596509"/>
    </source>
</evidence>
<evidence type="ECO:0000259" key="5">
    <source>
        <dbReference type="PROSITE" id="PS50977"/>
    </source>
</evidence>
<dbReference type="PANTHER" id="PTHR30055:SF234">
    <property type="entry name" value="HTH-TYPE TRANSCRIPTIONAL REGULATOR BETI"/>
    <property type="match status" value="1"/>
</dbReference>
<dbReference type="Pfam" id="PF00440">
    <property type="entry name" value="TetR_N"/>
    <property type="match status" value="1"/>
</dbReference>
<dbReference type="PANTHER" id="PTHR30055">
    <property type="entry name" value="HTH-TYPE TRANSCRIPTIONAL REGULATOR RUTR"/>
    <property type="match status" value="1"/>
</dbReference>
<evidence type="ECO:0000256" key="3">
    <source>
        <dbReference type="ARBA" id="ARBA00023163"/>
    </source>
</evidence>
<dbReference type="SUPFAM" id="SSF46689">
    <property type="entry name" value="Homeodomain-like"/>
    <property type="match status" value="1"/>
</dbReference>
<keyword evidence="7" id="KW-1185">Reference proteome</keyword>
<evidence type="ECO:0000256" key="2">
    <source>
        <dbReference type="ARBA" id="ARBA00023125"/>
    </source>
</evidence>
<organism evidence="6 7">
    <name type="scientific">Streptomyces caviscabies</name>
    <dbReference type="NCBI Taxonomy" id="90079"/>
    <lineage>
        <taxon>Bacteria</taxon>
        <taxon>Bacillati</taxon>
        <taxon>Actinomycetota</taxon>
        <taxon>Actinomycetes</taxon>
        <taxon>Kitasatosporales</taxon>
        <taxon>Streptomycetaceae</taxon>
        <taxon>Streptomyces</taxon>
    </lineage>
</organism>
<dbReference type="PROSITE" id="PS50977">
    <property type="entry name" value="HTH_TETR_2"/>
    <property type="match status" value="1"/>
</dbReference>
<keyword evidence="2 4" id="KW-0238">DNA-binding</keyword>
<dbReference type="InterPro" id="IPR009057">
    <property type="entry name" value="Homeodomain-like_sf"/>
</dbReference>
<feature type="DNA-binding region" description="H-T-H motif" evidence="4">
    <location>
        <begin position="29"/>
        <end position="48"/>
    </location>
</feature>